<name>A0A2M9YPQ2_9LEPT</name>
<dbReference type="Proteomes" id="UP000232149">
    <property type="component" value="Unassembled WGS sequence"/>
</dbReference>
<proteinExistence type="predicted"/>
<reference evidence="4 5" key="1">
    <citation type="submission" date="2017-07" db="EMBL/GenBank/DDBJ databases">
        <title>Leptospira spp. isolated from tropical soils.</title>
        <authorList>
            <person name="Thibeaux R."/>
            <person name="Iraola G."/>
            <person name="Ferres I."/>
            <person name="Bierque E."/>
            <person name="Girault D."/>
            <person name="Soupe-Gilbert M.-E."/>
            <person name="Picardeau M."/>
            <person name="Goarant C."/>
        </authorList>
    </citation>
    <scope>NUCLEOTIDE SEQUENCE [LARGE SCALE GENOMIC DNA]</scope>
    <source>
        <strain evidence="2 5">FH2-B-C1</strain>
        <strain evidence="3 4">FH2-B-D1</strain>
    </source>
</reference>
<keyword evidence="1" id="KW-1133">Transmembrane helix</keyword>
<evidence type="ECO:0000313" key="3">
    <source>
        <dbReference type="EMBL" id="PJZ62229.1"/>
    </source>
</evidence>
<dbReference type="Proteomes" id="UP000232188">
    <property type="component" value="Unassembled WGS sequence"/>
</dbReference>
<dbReference type="AlphaFoldDB" id="A0A2M9YPQ2"/>
<feature type="transmembrane region" description="Helical" evidence="1">
    <location>
        <begin position="42"/>
        <end position="61"/>
    </location>
</feature>
<keyword evidence="1" id="KW-0812">Transmembrane</keyword>
<protein>
    <submittedName>
        <fullName evidence="2">Uncharacterized protein</fullName>
    </submittedName>
</protein>
<keyword evidence="4" id="KW-1185">Reference proteome</keyword>
<accession>A0A2M9YPQ2</accession>
<organism evidence="2 5">
    <name type="scientific">Leptospira adleri</name>
    <dbReference type="NCBI Taxonomy" id="2023186"/>
    <lineage>
        <taxon>Bacteria</taxon>
        <taxon>Pseudomonadati</taxon>
        <taxon>Spirochaetota</taxon>
        <taxon>Spirochaetia</taxon>
        <taxon>Leptospirales</taxon>
        <taxon>Leptospiraceae</taxon>
        <taxon>Leptospira</taxon>
    </lineage>
</organism>
<evidence type="ECO:0000313" key="5">
    <source>
        <dbReference type="Proteomes" id="UP000232188"/>
    </source>
</evidence>
<evidence type="ECO:0000313" key="2">
    <source>
        <dbReference type="EMBL" id="PJZ53518.1"/>
    </source>
</evidence>
<dbReference type="EMBL" id="NPDU01000019">
    <property type="protein sequence ID" value="PJZ62229.1"/>
    <property type="molecule type" value="Genomic_DNA"/>
</dbReference>
<evidence type="ECO:0000313" key="4">
    <source>
        <dbReference type="Proteomes" id="UP000232149"/>
    </source>
</evidence>
<keyword evidence="1" id="KW-0472">Membrane</keyword>
<dbReference type="EMBL" id="NPDV01000007">
    <property type="protein sequence ID" value="PJZ53518.1"/>
    <property type="molecule type" value="Genomic_DNA"/>
</dbReference>
<comment type="caution">
    <text evidence="2">The sequence shown here is derived from an EMBL/GenBank/DDBJ whole genome shotgun (WGS) entry which is preliminary data.</text>
</comment>
<gene>
    <name evidence="3" type="ORF">CH376_09150</name>
    <name evidence="2" type="ORF">CH380_10080</name>
</gene>
<evidence type="ECO:0000256" key="1">
    <source>
        <dbReference type="SAM" id="Phobius"/>
    </source>
</evidence>
<sequence>MSIVIRKVRCQGCWRDAFEERRFDRLREVRLNAEKILQIESIVFYVFDLVSYIIFQLYWIVFKTGLYEVRLNAEVKEGNCRNSY</sequence>